<organism evidence="2 3">
    <name type="scientific">Flavobacterium ardleyense</name>
    <dbReference type="NCBI Taxonomy" id="2038737"/>
    <lineage>
        <taxon>Bacteria</taxon>
        <taxon>Pseudomonadati</taxon>
        <taxon>Bacteroidota</taxon>
        <taxon>Flavobacteriia</taxon>
        <taxon>Flavobacteriales</taxon>
        <taxon>Flavobacteriaceae</taxon>
        <taxon>Flavobacterium</taxon>
    </lineage>
</organism>
<feature type="transmembrane region" description="Helical" evidence="1">
    <location>
        <begin position="117"/>
        <end position="136"/>
    </location>
</feature>
<accession>A0ABW5ZB19</accession>
<feature type="transmembrane region" description="Helical" evidence="1">
    <location>
        <begin position="162"/>
        <end position="183"/>
    </location>
</feature>
<gene>
    <name evidence="2" type="ORF">ACFSX9_13185</name>
</gene>
<evidence type="ECO:0000256" key="1">
    <source>
        <dbReference type="SAM" id="Phobius"/>
    </source>
</evidence>
<keyword evidence="1" id="KW-0812">Transmembrane</keyword>
<dbReference type="Proteomes" id="UP001597549">
    <property type="component" value="Unassembled WGS sequence"/>
</dbReference>
<proteinExistence type="predicted"/>
<protein>
    <submittedName>
        <fullName evidence="2">Uncharacterized protein</fullName>
    </submittedName>
</protein>
<keyword evidence="1" id="KW-0472">Membrane</keyword>
<reference evidence="3" key="1">
    <citation type="journal article" date="2019" name="Int. J. Syst. Evol. Microbiol.">
        <title>The Global Catalogue of Microorganisms (GCM) 10K type strain sequencing project: providing services to taxonomists for standard genome sequencing and annotation.</title>
        <authorList>
            <consortium name="The Broad Institute Genomics Platform"/>
            <consortium name="The Broad Institute Genome Sequencing Center for Infectious Disease"/>
            <person name="Wu L."/>
            <person name="Ma J."/>
        </authorList>
    </citation>
    <scope>NUCLEOTIDE SEQUENCE [LARGE SCALE GENOMIC DNA]</scope>
    <source>
        <strain evidence="3">KCTC 52644</strain>
    </source>
</reference>
<sequence>MSQKIYQTTDGKIKTVFFGQKELIFSTEKIEIVVQFTNLYKHPSLIEKATIVRFDEIKYITFIEDQITINAYIKIDSLQFKKSLKLSKSDLESFKEQIEELPHIKNTLKRRRIHRLLNHYGILVFITGVLFTYLIATEADFTTVQGKNKLFGYLFQKTIETLGFTTSISISLLITIYSLYSIWKLINAPYNQRDNKMQYSKLKLKSESKDKKLNKTVVNEVENIDFGGTTAELKLRKNGNGYLIVELPPFTDGEGNNIDGDEDFPELLDFEDLIAEYIGQRVERHDREVFIIPNATEQSLLKIKYFIENYWALRNDKYK</sequence>
<keyword evidence="1" id="KW-1133">Transmembrane helix</keyword>
<comment type="caution">
    <text evidence="2">The sequence shown here is derived from an EMBL/GenBank/DDBJ whole genome shotgun (WGS) entry which is preliminary data.</text>
</comment>
<evidence type="ECO:0000313" key="3">
    <source>
        <dbReference type="Proteomes" id="UP001597549"/>
    </source>
</evidence>
<dbReference type="EMBL" id="JBHUOL010000021">
    <property type="protein sequence ID" value="MFD2909685.1"/>
    <property type="molecule type" value="Genomic_DNA"/>
</dbReference>
<evidence type="ECO:0000313" key="2">
    <source>
        <dbReference type="EMBL" id="MFD2909685.1"/>
    </source>
</evidence>
<name>A0ABW5ZB19_9FLAO</name>
<dbReference type="RefSeq" id="WP_379808438.1">
    <property type="nucleotide sequence ID" value="NZ_JBHUOL010000021.1"/>
</dbReference>
<keyword evidence="3" id="KW-1185">Reference proteome</keyword>